<dbReference type="Gene3D" id="1.10.10.60">
    <property type="entry name" value="Homeodomain-like"/>
    <property type="match status" value="2"/>
</dbReference>
<organism evidence="3 4">
    <name type="scientific">Tritrichomonas musculus</name>
    <dbReference type="NCBI Taxonomy" id="1915356"/>
    <lineage>
        <taxon>Eukaryota</taxon>
        <taxon>Metamonada</taxon>
        <taxon>Parabasalia</taxon>
        <taxon>Tritrichomonadida</taxon>
        <taxon>Tritrichomonadidae</taxon>
        <taxon>Tritrichomonas</taxon>
    </lineage>
</organism>
<dbReference type="PANTHER" id="PTHR45614:SF253">
    <property type="entry name" value="CHROMOSOME UNDETERMINED SCAFFOLD_38, WHOLE GENOME SHOTGUN SEQUENCE"/>
    <property type="match status" value="1"/>
</dbReference>
<protein>
    <recommendedName>
        <fullName evidence="5">Myb-like DNA-binding domain containing protein</fullName>
    </recommendedName>
</protein>
<dbReference type="Proteomes" id="UP001470230">
    <property type="component" value="Unassembled WGS sequence"/>
</dbReference>
<feature type="domain" description="HTH myb-type" evidence="2">
    <location>
        <begin position="22"/>
        <end position="75"/>
    </location>
</feature>
<dbReference type="PROSITE" id="PS51294">
    <property type="entry name" value="HTH_MYB"/>
    <property type="match status" value="2"/>
</dbReference>
<accession>A0ABR2KGT8</accession>
<dbReference type="PROSITE" id="PS50090">
    <property type="entry name" value="MYB_LIKE"/>
    <property type="match status" value="2"/>
</dbReference>
<dbReference type="InterPro" id="IPR009057">
    <property type="entry name" value="Homeodomain-like_sf"/>
</dbReference>
<keyword evidence="4" id="KW-1185">Reference proteome</keyword>
<feature type="domain" description="Myb-like" evidence="1">
    <location>
        <begin position="17"/>
        <end position="71"/>
    </location>
</feature>
<gene>
    <name evidence="3" type="ORF">M9Y10_035138</name>
</gene>
<name>A0ABR2KGT8_9EUKA</name>
<dbReference type="SUPFAM" id="SSF46689">
    <property type="entry name" value="Homeodomain-like"/>
    <property type="match status" value="1"/>
</dbReference>
<reference evidence="3 4" key="1">
    <citation type="submission" date="2024-04" db="EMBL/GenBank/DDBJ databases">
        <title>Tritrichomonas musculus Genome.</title>
        <authorList>
            <person name="Alves-Ferreira E."/>
            <person name="Grigg M."/>
            <person name="Lorenzi H."/>
            <person name="Galac M."/>
        </authorList>
    </citation>
    <scope>NUCLEOTIDE SEQUENCE [LARGE SCALE GENOMIC DNA]</scope>
    <source>
        <strain evidence="3 4">EAF2021</strain>
    </source>
</reference>
<dbReference type="SMART" id="SM00717">
    <property type="entry name" value="SANT"/>
    <property type="match status" value="2"/>
</dbReference>
<evidence type="ECO:0000313" key="3">
    <source>
        <dbReference type="EMBL" id="KAK8890363.1"/>
    </source>
</evidence>
<proteinExistence type="predicted"/>
<evidence type="ECO:0000313" key="4">
    <source>
        <dbReference type="Proteomes" id="UP001470230"/>
    </source>
</evidence>
<evidence type="ECO:0008006" key="5">
    <source>
        <dbReference type="Google" id="ProtNLM"/>
    </source>
</evidence>
<feature type="domain" description="HTH myb-type" evidence="2">
    <location>
        <begin position="76"/>
        <end position="126"/>
    </location>
</feature>
<dbReference type="InterPro" id="IPR050560">
    <property type="entry name" value="MYB_TF"/>
</dbReference>
<dbReference type="EMBL" id="JAPFFF010000005">
    <property type="protein sequence ID" value="KAK8890363.1"/>
    <property type="molecule type" value="Genomic_DNA"/>
</dbReference>
<dbReference type="InterPro" id="IPR017930">
    <property type="entry name" value="Myb_dom"/>
</dbReference>
<feature type="domain" description="Myb-like" evidence="1">
    <location>
        <begin position="72"/>
        <end position="122"/>
    </location>
</feature>
<dbReference type="InterPro" id="IPR001005">
    <property type="entry name" value="SANT/Myb"/>
</dbReference>
<dbReference type="PANTHER" id="PTHR45614">
    <property type="entry name" value="MYB PROTEIN-RELATED"/>
    <property type="match status" value="1"/>
</dbReference>
<dbReference type="Pfam" id="PF13921">
    <property type="entry name" value="Myb_DNA-bind_6"/>
    <property type="match status" value="1"/>
</dbReference>
<evidence type="ECO:0000259" key="2">
    <source>
        <dbReference type="PROSITE" id="PS51294"/>
    </source>
</evidence>
<dbReference type="CDD" id="cd00167">
    <property type="entry name" value="SANT"/>
    <property type="match status" value="2"/>
</dbReference>
<sequence length="194" mass="23534">MQNWTFPNQELKYTILAQQQYRHRFTKEEDDAMLLLIDKYEDKNFINWNRVASKMPNRTPRQCRERYLNYLVEKTKKGDWSKEEDELIFTLYDKMGPKWAKMTQFFNERSNIDIKNRYSALQRRKANSFQSKVNNFKKYSPPIIYSYYGKIGDAPSDQFDNPMIINTNRFNNYYDSNLNLIPIANNYMTPKFIF</sequence>
<comment type="caution">
    <text evidence="3">The sequence shown here is derived from an EMBL/GenBank/DDBJ whole genome shotgun (WGS) entry which is preliminary data.</text>
</comment>
<evidence type="ECO:0000259" key="1">
    <source>
        <dbReference type="PROSITE" id="PS50090"/>
    </source>
</evidence>